<evidence type="ECO:0000313" key="7">
    <source>
        <dbReference type="Proteomes" id="UP000249324"/>
    </source>
</evidence>
<keyword evidence="2" id="KW-0046">Antibiotic resistance</keyword>
<evidence type="ECO:0000259" key="5">
    <source>
        <dbReference type="Pfam" id="PF13427"/>
    </source>
</evidence>
<dbReference type="Proteomes" id="UP000249324">
    <property type="component" value="Unassembled WGS sequence"/>
</dbReference>
<feature type="domain" description="Polymerase nucleotidyl transferase" evidence="4">
    <location>
        <begin position="24"/>
        <end position="77"/>
    </location>
</feature>
<evidence type="ECO:0000256" key="2">
    <source>
        <dbReference type="ARBA" id="ARBA00023251"/>
    </source>
</evidence>
<dbReference type="Gene3D" id="3.30.460.10">
    <property type="entry name" value="Beta Polymerase, domain 2"/>
    <property type="match status" value="1"/>
</dbReference>
<dbReference type="SUPFAM" id="SSF81301">
    <property type="entry name" value="Nucleotidyltransferase"/>
    <property type="match status" value="1"/>
</dbReference>
<evidence type="ECO:0000256" key="1">
    <source>
        <dbReference type="ARBA" id="ARBA00022679"/>
    </source>
</evidence>
<evidence type="ECO:0000256" key="3">
    <source>
        <dbReference type="ARBA" id="ARBA00047831"/>
    </source>
</evidence>
<dbReference type="GO" id="GO:0016740">
    <property type="term" value="F:transferase activity"/>
    <property type="evidence" value="ECO:0007669"/>
    <property type="project" value="UniProtKB-KW"/>
</dbReference>
<dbReference type="InterPro" id="IPR024172">
    <property type="entry name" value="AadA/Aad9"/>
</dbReference>
<reference evidence="6 7" key="1">
    <citation type="journal article" date="2021" name="BMC Genomics">
        <title>Genome-resolved metagenome and metatranscriptome analyses of thermophilic composting reveal key bacterial players and their metabolic interactions.</title>
        <authorList>
            <person name="Braga L.P.P."/>
            <person name="Pereira R.V."/>
            <person name="Martins L.F."/>
            <person name="Moura L.M.S."/>
            <person name="Sanchez F.B."/>
            <person name="Patane J.S.L."/>
            <person name="da Silva A.M."/>
            <person name="Setubal J.C."/>
        </authorList>
    </citation>
    <scope>NUCLEOTIDE SEQUENCE [LARGE SCALE GENOMIC DNA]</scope>
    <source>
        <strain evidence="6">ZC4RG45</strain>
    </source>
</reference>
<accession>A0ABD6FHB6</accession>
<comment type="catalytic activity">
    <reaction evidence="3">
        <text>spectinomycin + ATP = 9-O-adenylylspectinomycin + diphosphate</text>
        <dbReference type="Rhea" id="RHEA:63228"/>
        <dbReference type="ChEBI" id="CHEBI:30616"/>
        <dbReference type="ChEBI" id="CHEBI:33019"/>
        <dbReference type="ChEBI" id="CHEBI:146260"/>
        <dbReference type="ChEBI" id="CHEBI:146261"/>
    </reaction>
</comment>
<dbReference type="GO" id="GO:0046677">
    <property type="term" value="P:response to antibiotic"/>
    <property type="evidence" value="ECO:0007669"/>
    <property type="project" value="UniProtKB-KW"/>
</dbReference>
<comment type="caution">
    <text evidence="6">The sequence shown here is derived from an EMBL/GenBank/DDBJ whole genome shotgun (WGS) entry which is preliminary data.</text>
</comment>
<protein>
    <submittedName>
        <fullName evidence="6">DUF4111 domain-containing protein</fullName>
    </submittedName>
</protein>
<organism evidence="6 7">
    <name type="scientific">Thermocrispum agreste</name>
    <dbReference type="NCBI Taxonomy" id="37925"/>
    <lineage>
        <taxon>Bacteria</taxon>
        <taxon>Bacillati</taxon>
        <taxon>Actinomycetota</taxon>
        <taxon>Actinomycetes</taxon>
        <taxon>Pseudonocardiales</taxon>
        <taxon>Pseudonocardiaceae</taxon>
        <taxon>Thermocrispum</taxon>
    </lineage>
</organism>
<dbReference type="CDD" id="cd05403">
    <property type="entry name" value="NT_KNTase_like"/>
    <property type="match status" value="1"/>
</dbReference>
<feature type="domain" description="Adenylyltransferase AadA C-terminal" evidence="5">
    <location>
        <begin position="145"/>
        <end position="246"/>
    </location>
</feature>
<dbReference type="Pfam" id="PF13427">
    <property type="entry name" value="AadA_C"/>
    <property type="match status" value="1"/>
</dbReference>
<keyword evidence="1" id="KW-0808">Transferase</keyword>
<dbReference type="AlphaFoldDB" id="A0ABD6FHB6"/>
<evidence type="ECO:0000259" key="4">
    <source>
        <dbReference type="Pfam" id="PF01909"/>
    </source>
</evidence>
<evidence type="ECO:0000313" key="6">
    <source>
        <dbReference type="EMBL" id="MFO7192853.1"/>
    </source>
</evidence>
<dbReference type="InterPro" id="IPR025184">
    <property type="entry name" value="AadA_C"/>
</dbReference>
<sequence>MDSSAQLAAVTQLVTDVVGAPAIGLYLHGSATSSELRPASDLDLLLVTDRSLRGQERTALLAGLLDMSGVAVDVRPIDMTVVVRTDIVPWRYPPKADFVYGEWLRQELEARGPLPPHPLPDLAVQLAQARECGRPIFGPPADVVTAPVPHRDVVEAGVATVPELLAEFDGDRRNVLLTLARIWATGSTGRLLAKDAAAEWALPLLPEEHRPVLRHAIELYRGCTYADETWPGPLAARARECAEFMAMEIGRRVGRMPGKRPPKTTPVR</sequence>
<dbReference type="Pfam" id="PF01909">
    <property type="entry name" value="NTP_transf_2"/>
    <property type="match status" value="1"/>
</dbReference>
<gene>
    <name evidence="6" type="ORF">DIU77_011480</name>
</gene>
<dbReference type="InterPro" id="IPR002934">
    <property type="entry name" value="Polymerase_NTP_transf_dom"/>
</dbReference>
<dbReference type="InterPro" id="IPR043519">
    <property type="entry name" value="NT_sf"/>
</dbReference>
<name>A0ABD6FHB6_9PSEU</name>
<dbReference type="PIRSF" id="PIRSF000819">
    <property type="entry name" value="Streptomycin_3-adenylyltransf"/>
    <property type="match status" value="1"/>
</dbReference>
<proteinExistence type="predicted"/>
<dbReference type="EMBL" id="QGUI02000137">
    <property type="protein sequence ID" value="MFO7192853.1"/>
    <property type="molecule type" value="Genomic_DNA"/>
</dbReference>